<evidence type="ECO:0000256" key="1">
    <source>
        <dbReference type="SAM" id="Phobius"/>
    </source>
</evidence>
<comment type="caution">
    <text evidence="3">The sequence shown here is derived from an EMBL/GenBank/DDBJ whole genome shotgun (WGS) entry which is preliminary data.</text>
</comment>
<proteinExistence type="predicted"/>
<dbReference type="EMBL" id="LBPO01000002">
    <property type="protein sequence ID" value="KKP59426.1"/>
    <property type="molecule type" value="Genomic_DNA"/>
</dbReference>
<protein>
    <submittedName>
        <fullName evidence="3">Tetratricopeptide TPR_2 repeat protein</fullName>
    </submittedName>
</protein>
<dbReference type="GO" id="GO:0003676">
    <property type="term" value="F:nucleic acid binding"/>
    <property type="evidence" value="ECO:0007669"/>
    <property type="project" value="InterPro"/>
</dbReference>
<organism evidence="3 4">
    <name type="scientific">Candidatus Magasanikbacteria bacterium GW2011_GWC2_34_16</name>
    <dbReference type="NCBI Taxonomy" id="1619045"/>
    <lineage>
        <taxon>Bacteria</taxon>
        <taxon>Candidatus Magasanikiibacteriota</taxon>
    </lineage>
</organism>
<sequence>MTKRKINPRPEVRCCATCGKRGHNRSTCPEIAKTTNVKTQPTFTPVKFFVHHVTTSSSHSPHVVNLRTNQSSTWDNVNSVAPKQSTNPLYHFYHEQSKTSPTKTEIATPLFADLQINQKNITKDTIVSSKPQKIKKNKQKKDYHLKQKISNLKNKIKENTTNANNAVKKVILQTLPIKRMAVGIIILITIIIAPIRANSFYEDVKKTTNNITRDSTAGFASLQESTIALMHADLSTAENSITDALTSFESAVSTMQNKHRWLQSIVSGIPVLSGEVQSRQNLILAGQEFALGNTYLLKGIAESQANAADTVTSRINTIVIHLKAAIPNYQKALDHLSSVKTNTLPLAYQAPFNEFKILFAAGLNDFKNLADLGQSIQEIFGGQGTRRYLLVFQNENEIRPTGGFMGSFALIEIKDGNIVKLTVPPGGTYDLKGQLDTYLKPPDPLLLANKRWEFQDSNWFPDFPASAEKMLWFYQHSRKITADGVIAINSSVLERLLSITGPITDTKRDIILAQNSAIDTIQTIVETGPEKQANKPKQILTDLAPQFIEYFKNAKPADLLPLLVNLNEALGKKEIQTYFTDTKTERTIQSFGWGGQILPTTPDQDYLMVINTNIQGQKSDARIKQTISHQAVIEDDGQIIDTVVITRSHTGRAEENLYGANNIDYIRIYVPAGSQLLSANGFSWPDEKKFLVPENYYTNDAWLKTLEKEVNIDSQSGTRITNEFGKTTFGNWIITEPGKTNQVEFTYRLPYKLDTTDNKSSSILRDIILPKDLAAHYQLIVQRQSGCESTFESQIIFPNFWQPAWKEGDGVTLASNGITIEPTNLETDRNWGVVLKKTTKNQ</sequence>
<evidence type="ECO:0000259" key="2">
    <source>
        <dbReference type="PROSITE" id="PS50158"/>
    </source>
</evidence>
<evidence type="ECO:0000313" key="3">
    <source>
        <dbReference type="EMBL" id="KKP59426.1"/>
    </source>
</evidence>
<keyword evidence="1" id="KW-0812">Transmembrane</keyword>
<dbReference type="Pfam" id="PF13196">
    <property type="entry name" value="DUF4012"/>
    <property type="match status" value="1"/>
</dbReference>
<name>A0A0G0B6S9_9BACT</name>
<accession>A0A0G0B6S9</accession>
<feature type="transmembrane region" description="Helical" evidence="1">
    <location>
        <begin position="180"/>
        <end position="197"/>
    </location>
</feature>
<reference evidence="3 4" key="1">
    <citation type="journal article" date="2015" name="Nature">
        <title>rRNA introns, odd ribosomes, and small enigmatic genomes across a large radiation of phyla.</title>
        <authorList>
            <person name="Brown C.T."/>
            <person name="Hug L.A."/>
            <person name="Thomas B.C."/>
            <person name="Sharon I."/>
            <person name="Castelle C.J."/>
            <person name="Singh A."/>
            <person name="Wilkins M.J."/>
            <person name="Williams K.H."/>
            <person name="Banfield J.F."/>
        </authorList>
    </citation>
    <scope>NUCLEOTIDE SEQUENCE [LARGE SCALE GENOMIC DNA]</scope>
</reference>
<dbReference type="AlphaFoldDB" id="A0A0G0B6S9"/>
<gene>
    <name evidence="3" type="ORF">UR53_C0002G0040</name>
</gene>
<dbReference type="InterPro" id="IPR025101">
    <property type="entry name" value="DUF4012"/>
</dbReference>
<evidence type="ECO:0000313" key="4">
    <source>
        <dbReference type="Proteomes" id="UP000034927"/>
    </source>
</evidence>
<dbReference type="GO" id="GO:0008270">
    <property type="term" value="F:zinc ion binding"/>
    <property type="evidence" value="ECO:0007669"/>
    <property type="project" value="InterPro"/>
</dbReference>
<dbReference type="PROSITE" id="PS50158">
    <property type="entry name" value="ZF_CCHC"/>
    <property type="match status" value="1"/>
</dbReference>
<keyword evidence="1" id="KW-1133">Transmembrane helix</keyword>
<dbReference type="InterPro" id="IPR001878">
    <property type="entry name" value="Znf_CCHC"/>
</dbReference>
<feature type="domain" description="CCHC-type" evidence="2">
    <location>
        <begin position="15"/>
        <end position="30"/>
    </location>
</feature>
<dbReference type="Proteomes" id="UP000034927">
    <property type="component" value="Unassembled WGS sequence"/>
</dbReference>
<keyword evidence="1" id="KW-0472">Membrane</keyword>